<evidence type="ECO:0000313" key="9">
    <source>
        <dbReference type="EnsemblPlants" id="OB08G25180.1"/>
    </source>
</evidence>
<feature type="short sequence motif" description="DGA/G" evidence="5">
    <location>
        <begin position="241"/>
        <end position="243"/>
    </location>
</feature>
<reference evidence="9" key="1">
    <citation type="journal article" date="2013" name="Nat. Commun.">
        <title>Whole-genome sequencing of Oryza brachyantha reveals mechanisms underlying Oryza genome evolution.</title>
        <authorList>
            <person name="Chen J."/>
            <person name="Huang Q."/>
            <person name="Gao D."/>
            <person name="Wang J."/>
            <person name="Lang Y."/>
            <person name="Liu T."/>
            <person name="Li B."/>
            <person name="Bai Z."/>
            <person name="Luis Goicoechea J."/>
            <person name="Liang C."/>
            <person name="Chen C."/>
            <person name="Zhang W."/>
            <person name="Sun S."/>
            <person name="Liao Y."/>
            <person name="Zhang X."/>
            <person name="Yang L."/>
            <person name="Song C."/>
            <person name="Wang M."/>
            <person name="Shi J."/>
            <person name="Liu G."/>
            <person name="Liu J."/>
            <person name="Zhou H."/>
            <person name="Zhou W."/>
            <person name="Yu Q."/>
            <person name="An N."/>
            <person name="Chen Y."/>
            <person name="Cai Q."/>
            <person name="Wang B."/>
            <person name="Liu B."/>
            <person name="Min J."/>
            <person name="Huang Y."/>
            <person name="Wu H."/>
            <person name="Li Z."/>
            <person name="Zhang Y."/>
            <person name="Yin Y."/>
            <person name="Song W."/>
            <person name="Jiang J."/>
            <person name="Jackson S.A."/>
            <person name="Wing R.A."/>
            <person name="Wang J."/>
            <person name="Chen M."/>
        </authorList>
    </citation>
    <scope>NUCLEOTIDE SEQUENCE [LARGE SCALE GENOMIC DNA]</scope>
    <source>
        <strain evidence="9">cv. IRGC 101232</strain>
    </source>
</reference>
<dbReference type="GO" id="GO:0047372">
    <property type="term" value="F:monoacylglycerol lipase activity"/>
    <property type="evidence" value="ECO:0007669"/>
    <property type="project" value="TreeGrafter"/>
</dbReference>
<proteinExistence type="inferred from homology"/>
<evidence type="ECO:0000256" key="1">
    <source>
        <dbReference type="ARBA" id="ARBA00010240"/>
    </source>
</evidence>
<evidence type="ECO:0000256" key="6">
    <source>
        <dbReference type="RuleBase" id="RU361262"/>
    </source>
</evidence>
<dbReference type="Proteomes" id="UP000006038">
    <property type="component" value="Chromosome 8"/>
</dbReference>
<evidence type="ECO:0000256" key="3">
    <source>
        <dbReference type="ARBA" id="ARBA00023098"/>
    </source>
</evidence>
<dbReference type="Gramene" id="OB08G25180.1">
    <property type="protein sequence ID" value="OB08G25180.1"/>
    <property type="gene ID" value="OB08G25180"/>
</dbReference>
<dbReference type="Pfam" id="PF01734">
    <property type="entry name" value="Patatin"/>
    <property type="match status" value="1"/>
</dbReference>
<comment type="caution">
    <text evidence="5">Lacks conserved residue(s) required for the propagation of feature annotation.</text>
</comment>
<comment type="domain">
    <text evidence="6">The nitrogen atoms of the two glycine residues in the GGXR motif define the oxyanion hole, and stabilize the oxyanion that forms during the nucleophilic attack by the catalytic serine during substrate cleavage.</text>
</comment>
<keyword evidence="10" id="KW-1185">Reference proteome</keyword>
<dbReference type="GO" id="GO:0006952">
    <property type="term" value="P:defense response"/>
    <property type="evidence" value="ECO:0007669"/>
    <property type="project" value="UniProtKB-KW"/>
</dbReference>
<organism evidence="9">
    <name type="scientific">Oryza brachyantha</name>
    <name type="common">malo sina</name>
    <dbReference type="NCBI Taxonomy" id="4533"/>
    <lineage>
        <taxon>Eukaryota</taxon>
        <taxon>Viridiplantae</taxon>
        <taxon>Streptophyta</taxon>
        <taxon>Embryophyta</taxon>
        <taxon>Tracheophyta</taxon>
        <taxon>Spermatophyta</taxon>
        <taxon>Magnoliopsida</taxon>
        <taxon>Liliopsida</taxon>
        <taxon>Poales</taxon>
        <taxon>Poaceae</taxon>
        <taxon>BOP clade</taxon>
        <taxon>Oryzoideae</taxon>
        <taxon>Oryzeae</taxon>
        <taxon>Oryzinae</taxon>
        <taxon>Oryza</taxon>
    </lineage>
</organism>
<feature type="compositionally biased region" description="Basic residues" evidence="7">
    <location>
        <begin position="46"/>
        <end position="67"/>
    </location>
</feature>
<dbReference type="eggNOG" id="KOG0513">
    <property type="taxonomic scope" value="Eukaryota"/>
</dbReference>
<evidence type="ECO:0000256" key="5">
    <source>
        <dbReference type="PROSITE-ProRule" id="PRU01161"/>
    </source>
</evidence>
<evidence type="ECO:0000256" key="4">
    <source>
        <dbReference type="ARBA" id="ARBA00025642"/>
    </source>
</evidence>
<reference evidence="9" key="2">
    <citation type="submission" date="2013-04" db="UniProtKB">
        <authorList>
            <consortium name="EnsemblPlants"/>
        </authorList>
    </citation>
    <scope>IDENTIFICATION</scope>
</reference>
<protein>
    <recommendedName>
        <fullName evidence="6">Patatin</fullName>
        <ecNumber evidence="6">3.1.1.-</ecNumber>
    </recommendedName>
</protein>
<dbReference type="EnsemblPlants" id="OB08G25180.1">
    <property type="protein sequence ID" value="OB08G25180.1"/>
    <property type="gene ID" value="OB08G25180"/>
</dbReference>
<dbReference type="InterPro" id="IPR016035">
    <property type="entry name" value="Acyl_Trfase/lysoPLipase"/>
</dbReference>
<keyword evidence="3 6" id="KW-0443">Lipid metabolism</keyword>
<evidence type="ECO:0000256" key="2">
    <source>
        <dbReference type="ARBA" id="ARBA00022821"/>
    </source>
</evidence>
<keyword evidence="2" id="KW-0611">Plant defense</keyword>
<feature type="compositionally biased region" description="Basic and acidic residues" evidence="7">
    <location>
        <begin position="74"/>
        <end position="103"/>
    </location>
</feature>
<dbReference type="SUPFAM" id="SSF52151">
    <property type="entry name" value="FabD/lysophospholipase-like"/>
    <property type="match status" value="1"/>
</dbReference>
<comment type="function">
    <text evidence="4">Possesses non-specific lipolytic acyl hydrolase (LAH) activity. Hydrolyzes phospholipids as well as galactolipids. May play a role in disease resistance.</text>
</comment>
<keyword evidence="6" id="KW-0378">Hydrolase</keyword>
<dbReference type="EC" id="3.1.1.-" evidence="6"/>
<evidence type="ECO:0000313" key="10">
    <source>
        <dbReference type="Proteomes" id="UP000006038"/>
    </source>
</evidence>
<dbReference type="OMA" id="DRHAYGA"/>
<dbReference type="Gene3D" id="3.40.1090.10">
    <property type="entry name" value="Cytosolic phospholipase A2 catalytic domain"/>
    <property type="match status" value="1"/>
</dbReference>
<dbReference type="GO" id="GO:0016042">
    <property type="term" value="P:lipid catabolic process"/>
    <property type="evidence" value="ECO:0007669"/>
    <property type="project" value="UniProtKB-KW"/>
</dbReference>
<dbReference type="PANTHER" id="PTHR32176">
    <property type="entry name" value="XYLOSE ISOMERASE"/>
    <property type="match status" value="1"/>
</dbReference>
<dbReference type="HOGENOM" id="CLU_000288_144_0_1"/>
<feature type="region of interest" description="Disordered" evidence="7">
    <location>
        <begin position="1"/>
        <end position="22"/>
    </location>
</feature>
<dbReference type="PANTHER" id="PTHR32176:SF103">
    <property type="entry name" value="OS08G0376550 PROTEIN"/>
    <property type="match status" value="1"/>
</dbReference>
<sequence length="429" mass="47369">MKPAVEQSNGSSALTLNPGGGGAPCRRGAAVVAVHAQVAAAVVREHRNRAEHRRRRRPRHHPGHHPRVSGGEAAGDRRPGGSDRRLLRRGRRDEHRRGGDRHAYGAGRPGTAALRRQGDQRLLPRAQPQDLPSQTKVNLGLIKSLMSGPKYDGKYLHSVVQKLLGDKRVNQTLTNVVIPTFDIKLLQPITFSRFDAQNDESKNALLSDVCISTSAAPTYLPGHRFETKDKDGNSRAFNLIDGGVAANNPTLLAMTHVSKQILLGNKDFFPIKPTDYGKFMILSLGTGSAKIEQKYDATQSSKWGILDWLYHDGSTPLIDSFSQASADLVDIHASVLFQALRCQRSYLRIQDDELTGDAASVDVSTPENLRRLVDVGRALLKKPACKVNVETGRNEPDMDRGTNEEELKHFAEMLSEERKARLLKKFNVQ</sequence>
<keyword evidence="6" id="KW-0442">Lipid degradation</keyword>
<evidence type="ECO:0000259" key="8">
    <source>
        <dbReference type="PROSITE" id="PS51635"/>
    </source>
</evidence>
<name>J3MTT7_ORYBR</name>
<dbReference type="GO" id="GO:0004620">
    <property type="term" value="F:phospholipase activity"/>
    <property type="evidence" value="ECO:0007669"/>
    <property type="project" value="TreeGrafter"/>
</dbReference>
<feature type="compositionally biased region" description="Polar residues" evidence="7">
    <location>
        <begin position="1"/>
        <end position="15"/>
    </location>
</feature>
<dbReference type="InterPro" id="IPR002641">
    <property type="entry name" value="PNPLA_dom"/>
</dbReference>
<comment type="function">
    <text evidence="6">Lipolytic acyl hydrolase (LAH).</text>
</comment>
<feature type="region of interest" description="Disordered" evidence="7">
    <location>
        <begin position="44"/>
        <end position="112"/>
    </location>
</feature>
<accession>J3MTT7</accession>
<dbReference type="AlphaFoldDB" id="J3MTT7"/>
<evidence type="ECO:0000256" key="7">
    <source>
        <dbReference type="SAM" id="MobiDB-lite"/>
    </source>
</evidence>
<feature type="domain" description="PNPLA" evidence="8">
    <location>
        <begin position="66"/>
        <end position="254"/>
    </location>
</feature>
<comment type="similarity">
    <text evidence="1 6">Belongs to the patatin family.</text>
</comment>
<dbReference type="PROSITE" id="PS51635">
    <property type="entry name" value="PNPLA"/>
    <property type="match status" value="1"/>
</dbReference>